<feature type="compositionally biased region" description="Basic and acidic residues" evidence="1">
    <location>
        <begin position="1"/>
        <end position="10"/>
    </location>
</feature>
<dbReference type="GO" id="GO:0005846">
    <property type="term" value="C:nuclear cap binding complex"/>
    <property type="evidence" value="ECO:0007669"/>
    <property type="project" value="InterPro"/>
</dbReference>
<feature type="compositionally biased region" description="Gly residues" evidence="1">
    <location>
        <begin position="11"/>
        <end position="28"/>
    </location>
</feature>
<dbReference type="FunFam" id="1.25.40.180:FF:000045">
    <property type="entry name" value="snRNA cap binding complex subunit (Gcr3), putative"/>
    <property type="match status" value="1"/>
</dbReference>
<dbReference type="InterPro" id="IPR015172">
    <property type="entry name" value="MIF4G-like_typ-1"/>
</dbReference>
<feature type="region of interest" description="Disordered" evidence="1">
    <location>
        <begin position="296"/>
        <end position="319"/>
    </location>
</feature>
<dbReference type="InterPro" id="IPR015174">
    <property type="entry name" value="MIF4G-like_typ-2"/>
</dbReference>
<dbReference type="GO" id="GO:0005634">
    <property type="term" value="C:nucleus"/>
    <property type="evidence" value="ECO:0007669"/>
    <property type="project" value="TreeGrafter"/>
</dbReference>
<feature type="region of interest" description="Disordered" evidence="1">
    <location>
        <begin position="1"/>
        <end position="58"/>
    </location>
</feature>
<dbReference type="PANTHER" id="PTHR12412">
    <property type="entry name" value="CAP BINDING PROTEIN"/>
    <property type="match status" value="1"/>
</dbReference>
<dbReference type="GO" id="GO:0000339">
    <property type="term" value="F:RNA cap binding"/>
    <property type="evidence" value="ECO:0007669"/>
    <property type="project" value="InterPro"/>
</dbReference>
<evidence type="ECO:0000259" key="2">
    <source>
        <dbReference type="Pfam" id="PF09088"/>
    </source>
</evidence>
<dbReference type="Pfam" id="PF09088">
    <property type="entry name" value="MIF4G_like"/>
    <property type="match status" value="1"/>
</dbReference>
<evidence type="ECO:0000313" key="4">
    <source>
        <dbReference type="EMBL" id="KAK5706843.1"/>
    </source>
</evidence>
<evidence type="ECO:0000259" key="3">
    <source>
        <dbReference type="Pfam" id="PF09090"/>
    </source>
</evidence>
<dbReference type="SUPFAM" id="SSF48371">
    <property type="entry name" value="ARM repeat"/>
    <property type="match status" value="3"/>
</dbReference>
<sequence>MADTDTRRDYGGGGGFRQNGGGGRGGYGNKRKRGREDDDFEQGRPDRRPRHSEPPPGTRLRRALLEIGDDPLRLPQEVAQNAAKLAAENYEDEFVRDTFSTIALKLAVEQPFKIPIIAGVIQYANAENSEVAKDVISKAGPQLQEYLDAGQWREFKLMLRLVACLSPLYEEDGVLPMLDELFNRAVDLQTATPEDTVGLELVKIILLTIPYLLAANPDAALQQATSVFLERTEIIASAPNPLEPLVDPYPDNNAQDERPMACSSVISLLQLQLRDEESNGWPLKCIPRVYDPNFKQVDPNSDATEEANGNGETKEPTKHSFPSIVVPATINPGLKALFPDLYFSLFADQEIESVPSTTSIAACVIRDAILDTVNILDFNRNATARFLNDIDCYWSPDTFVKRATAFDKLRDMPAGKPTWKPEDVIIDAIFSQIFQLPTPEHRLVYYHSLITESCKISPGAIAPSLGRAIRFLFRAVDSMDMELMYRFMDWFGHHLSNFEFRWKWAEWIPELELSTLSPKKAFIIGTLEKEIQLSFAKRVRDTLPTDYHPLIPASKENEVPQFKYNDDTVPYAKEGREVLLMLRKKSAEEDIQTVLTAVQEQATAHGVHDPLVPSTDIYMTSILSIGSKSLSHVLSTIDRCKDRLLAVGSQSELAHRQIITSVVDFWADHPGTAVNIVDKLLNYTIVTPMAVVQWALQDRIDRGRALASLQTYELVSITMFKVTNRVRQVLRERNNMNLPYEQRQQIDDALPRERQGMRDLFAAIEDAVAVVAAGAQDEMVERYDDGSAEEETVKMWGQKWLRVWRRKAAVEEAVVGEANIGPLEEPVPEAVVEEDGDMDQVS</sequence>
<accession>A0AAN7VWQ8</accession>
<dbReference type="InterPro" id="IPR016024">
    <property type="entry name" value="ARM-type_fold"/>
</dbReference>
<gene>
    <name evidence="4" type="primary">cbc1</name>
    <name evidence="4" type="ORF">LTR97_001835</name>
</gene>
<name>A0AAN7VWQ8_9PEZI</name>
<evidence type="ECO:0000313" key="5">
    <source>
        <dbReference type="Proteomes" id="UP001310594"/>
    </source>
</evidence>
<dbReference type="GO" id="GO:0003729">
    <property type="term" value="F:mRNA binding"/>
    <property type="evidence" value="ECO:0007669"/>
    <property type="project" value="TreeGrafter"/>
</dbReference>
<reference evidence="4" key="1">
    <citation type="submission" date="2023-08" db="EMBL/GenBank/DDBJ databases">
        <title>Black Yeasts Isolated from many extreme environments.</title>
        <authorList>
            <person name="Coleine C."/>
            <person name="Stajich J.E."/>
            <person name="Selbmann L."/>
        </authorList>
    </citation>
    <scope>NUCLEOTIDE SEQUENCE</scope>
    <source>
        <strain evidence="4">CCFEE 5810</strain>
    </source>
</reference>
<dbReference type="Pfam" id="PF09090">
    <property type="entry name" value="MIF4G_like_2"/>
    <property type="match status" value="1"/>
</dbReference>
<dbReference type="GO" id="GO:0000184">
    <property type="term" value="P:nuclear-transcribed mRNA catabolic process, nonsense-mediated decay"/>
    <property type="evidence" value="ECO:0007669"/>
    <property type="project" value="TreeGrafter"/>
</dbReference>
<organism evidence="4 5">
    <name type="scientific">Elasticomyces elasticus</name>
    <dbReference type="NCBI Taxonomy" id="574655"/>
    <lineage>
        <taxon>Eukaryota</taxon>
        <taxon>Fungi</taxon>
        <taxon>Dikarya</taxon>
        <taxon>Ascomycota</taxon>
        <taxon>Pezizomycotina</taxon>
        <taxon>Dothideomycetes</taxon>
        <taxon>Dothideomycetidae</taxon>
        <taxon>Mycosphaerellales</taxon>
        <taxon>Teratosphaeriaceae</taxon>
        <taxon>Elasticomyces</taxon>
    </lineage>
</organism>
<dbReference type="InterPro" id="IPR027159">
    <property type="entry name" value="CBP80"/>
</dbReference>
<dbReference type="Gene3D" id="1.25.40.180">
    <property type="match status" value="3"/>
</dbReference>
<comment type="caution">
    <text evidence="4">The sequence shown here is derived from an EMBL/GenBank/DDBJ whole genome shotgun (WGS) entry which is preliminary data.</text>
</comment>
<dbReference type="Proteomes" id="UP001310594">
    <property type="component" value="Unassembled WGS sequence"/>
</dbReference>
<dbReference type="EMBL" id="JAVRQU010000002">
    <property type="protein sequence ID" value="KAK5706843.1"/>
    <property type="molecule type" value="Genomic_DNA"/>
</dbReference>
<dbReference type="PANTHER" id="PTHR12412:SF2">
    <property type="entry name" value="NUCLEAR CAP-BINDING PROTEIN SUBUNIT 1"/>
    <property type="match status" value="1"/>
</dbReference>
<feature type="domain" description="MIF4G-like type 2" evidence="3">
    <location>
        <begin position="562"/>
        <end position="812"/>
    </location>
</feature>
<protein>
    <submittedName>
        <fullName evidence="4">Nuclear cap-binding protein subunit 1</fullName>
    </submittedName>
</protein>
<evidence type="ECO:0000256" key="1">
    <source>
        <dbReference type="SAM" id="MobiDB-lite"/>
    </source>
</evidence>
<proteinExistence type="predicted"/>
<dbReference type="FunFam" id="1.25.40.180:FF:000035">
    <property type="entry name" value="snRNA cap binding complex subunit (Gcr3)"/>
    <property type="match status" value="1"/>
</dbReference>
<dbReference type="GO" id="GO:0006406">
    <property type="term" value="P:mRNA export from nucleus"/>
    <property type="evidence" value="ECO:0007669"/>
    <property type="project" value="InterPro"/>
</dbReference>
<dbReference type="AlphaFoldDB" id="A0AAN7VWQ8"/>
<feature type="domain" description="MIF4G-like type 1" evidence="2">
    <location>
        <begin position="355"/>
        <end position="544"/>
    </location>
</feature>